<dbReference type="NCBIfam" id="TIGR00229">
    <property type="entry name" value="sensory_box"/>
    <property type="match status" value="2"/>
</dbReference>
<dbReference type="InterPro" id="IPR000014">
    <property type="entry name" value="PAS"/>
</dbReference>
<organism evidence="5 6">
    <name type="scientific">Frankia casuarinae (strain DSM 45818 / CECT 9043 / HFP020203 / CcI3)</name>
    <dbReference type="NCBI Taxonomy" id="106370"/>
    <lineage>
        <taxon>Bacteria</taxon>
        <taxon>Bacillati</taxon>
        <taxon>Actinomycetota</taxon>
        <taxon>Actinomycetes</taxon>
        <taxon>Frankiales</taxon>
        <taxon>Frankiaceae</taxon>
        <taxon>Frankia</taxon>
    </lineage>
</organism>
<feature type="transmembrane region" description="Helical" evidence="2">
    <location>
        <begin position="693"/>
        <end position="714"/>
    </location>
</feature>
<dbReference type="InterPro" id="IPR035965">
    <property type="entry name" value="PAS-like_dom_sf"/>
</dbReference>
<feature type="domain" description="PAS" evidence="3">
    <location>
        <begin position="333"/>
        <end position="403"/>
    </location>
</feature>
<name>Q2JG37_FRACC</name>
<keyword evidence="2" id="KW-0472">Membrane</keyword>
<evidence type="ECO:0000259" key="3">
    <source>
        <dbReference type="PROSITE" id="PS50112"/>
    </source>
</evidence>
<dbReference type="PROSITE" id="PS50112">
    <property type="entry name" value="PAS"/>
    <property type="match status" value="2"/>
</dbReference>
<dbReference type="PANTHER" id="PTHR44757:SF2">
    <property type="entry name" value="BIOFILM ARCHITECTURE MAINTENANCE PROTEIN MBAA"/>
    <property type="match status" value="1"/>
</dbReference>
<dbReference type="PROSITE" id="PS50890">
    <property type="entry name" value="PUA"/>
    <property type="match status" value="1"/>
</dbReference>
<dbReference type="SMART" id="SM00267">
    <property type="entry name" value="GGDEF"/>
    <property type="match status" value="2"/>
</dbReference>
<feature type="transmembrane region" description="Helical" evidence="2">
    <location>
        <begin position="35"/>
        <end position="55"/>
    </location>
</feature>
<proteinExistence type="predicted"/>
<dbReference type="InterPro" id="IPR043128">
    <property type="entry name" value="Rev_trsase/Diguanyl_cyclase"/>
</dbReference>
<dbReference type="SMART" id="SM00091">
    <property type="entry name" value="PAS"/>
    <property type="match status" value="2"/>
</dbReference>
<keyword evidence="2" id="KW-0812">Transmembrane</keyword>
<dbReference type="SUPFAM" id="SSF55785">
    <property type="entry name" value="PYP-like sensor domain (PAS domain)"/>
    <property type="match status" value="2"/>
</dbReference>
<keyword evidence="6" id="KW-1185">Reference proteome</keyword>
<feature type="compositionally biased region" description="Low complexity" evidence="1">
    <location>
        <begin position="665"/>
        <end position="675"/>
    </location>
</feature>
<evidence type="ECO:0000256" key="2">
    <source>
        <dbReference type="SAM" id="Phobius"/>
    </source>
</evidence>
<dbReference type="PROSITE" id="PS50887">
    <property type="entry name" value="GGDEF"/>
    <property type="match status" value="2"/>
</dbReference>
<dbReference type="KEGG" id="fra:Francci3_0368"/>
<dbReference type="SUPFAM" id="SSF55073">
    <property type="entry name" value="Nucleotide cyclase"/>
    <property type="match status" value="3"/>
</dbReference>
<dbReference type="InterPro" id="IPR000160">
    <property type="entry name" value="GGDEF_dom"/>
</dbReference>
<feature type="domain" description="GGDEF" evidence="4">
    <location>
        <begin position="482"/>
        <end position="614"/>
    </location>
</feature>
<dbReference type="InterPro" id="IPR013767">
    <property type="entry name" value="PAS_fold"/>
</dbReference>
<dbReference type="InterPro" id="IPR052155">
    <property type="entry name" value="Biofilm_reg_signaling"/>
</dbReference>
<sequence>MIRGGRIGGRQAPGRVTAAIRTSAARAGSRLRRRFIHPLIVGLLTVAVLGTMAIWTGSDLLSREKIDRLNERSQLVKRLAQWAAIVDNPAAMQSATDRTPFQPGDPLGNEALLPQLQIAHSGDVIRVVALLDTAGHTTASYPRGNSIVPADLGQAWSAAWSGVPAVSPVFALHDGRVRATVVPVGRPRPWAVLVAVSTEESNLQFTNWITALLGVGRGSMSTVGPDGVPIASTEPGMLGRQVLSTADLSRSHAQRGGARIWETTENGRRITNITAVQPTTGYLTYFRQATDSLNADLRARRNQRNLTLLAFALTSVLSIVFVGLLRETAARRSRAGLCALFAAAHDIVLTTDLTGRLTFISPAIVPLLDHSQETWLGRKVADLVHPDDAHRLVRLIENPAAGSLLNIRMTAANGTSRWFDVATRHLSTRDGSGEVLITCHAVGKRKQLLDQLGYQARHDVLTGLCNRTAFEEQLEDALAAAGGVAVLFIDLDSFKPVNDTFGHAAGDRVLQVISGRIRTLLGPDDVAGRFGGDEFGVLLLRANEIAARTMAGRVIRAVREPILVDGYEVCVAASIGVALAVSRPSHSGRLLRAADEAMYKAKQAGPGRYAMADPPAAETTTLKAPAPSASVLLATDRIMPRSPVTRPRSMSFPALPRSPGPPRSPGASGSSPAGRTGHPLSPRRWRTTVREQLGRAIPLLVLGTVILAATAVTLEIENANRRRDEAQHTAETHSLVLRLAEYVADLGQPVRLIDPISRLPWSLTEPAVDQRVLASVSRSALAGPDTVLALVDLDGRPTAVQPTGATIPFPPRDRIWALARTSGINIPVFHLGDRVRAYSIVPIVRDGRSAAFLVMGRPGAGMPGAEMVRVFGGGGTGTSGTGEDTRIVIVDEAGRIALSDDPSAVGIALIDGTELRSIKPGQSRQVTVRNGGGHVAVAAAIPGHPTWGYLILQQNGPLPRDPRDNHAVGDLLLLGIVTVTFSGLTKMIFRGEQAVRRDRARLQTLLHESHDIIVNLDRAGRPTFISSAVESLLGYPVKAMIGLPLIDLVHPEDQAATRAFLADRQRGGPGSLLDVRMQTVNGDHRWFDIEAGAWRPASGPGCFDGGVLLTCHEISERRQLQEQLRKRATHDPLTGLPNRAALTEFLDQLAREQTPFAVLLIDLDDFKPINDTFGHQVGDDVLCTVATRLADVLAPGPSVASAGPVEPIGPALIDPETIDPEMIDPEMIDPEMIGPEMIRPEAHAGQAFRLGGDEFVIVLPGADPLTMRQTEQRVREFVEAPLTVAGNTLVVKATIGLASSQAVGGAGSHSPESVVRHADTDMYEAKTSARARRSISPAAR</sequence>
<dbReference type="OrthoDB" id="8526884at2"/>
<accession>Q2JG37</accession>
<dbReference type="STRING" id="106370.Francci3_0368"/>
<dbReference type="eggNOG" id="COG2199">
    <property type="taxonomic scope" value="Bacteria"/>
</dbReference>
<evidence type="ECO:0000259" key="4">
    <source>
        <dbReference type="PROSITE" id="PS50887"/>
    </source>
</evidence>
<feature type="region of interest" description="Disordered" evidence="1">
    <location>
        <begin position="636"/>
        <end position="685"/>
    </location>
</feature>
<feature type="domain" description="GGDEF" evidence="4">
    <location>
        <begin position="1154"/>
        <end position="1338"/>
    </location>
</feature>
<keyword evidence="2" id="KW-1133">Transmembrane helix</keyword>
<evidence type="ECO:0000256" key="1">
    <source>
        <dbReference type="SAM" id="MobiDB-lite"/>
    </source>
</evidence>
<dbReference type="HOGENOM" id="CLU_258408_0_0_11"/>
<dbReference type="Gene3D" id="3.30.450.20">
    <property type="entry name" value="PAS domain"/>
    <property type="match status" value="2"/>
</dbReference>
<evidence type="ECO:0000313" key="5">
    <source>
        <dbReference type="EMBL" id="ABD09755.1"/>
    </source>
</evidence>
<dbReference type="NCBIfam" id="TIGR00254">
    <property type="entry name" value="GGDEF"/>
    <property type="match status" value="2"/>
</dbReference>
<dbReference type="InterPro" id="IPR029787">
    <property type="entry name" value="Nucleotide_cyclase"/>
</dbReference>
<dbReference type="Pfam" id="PF00989">
    <property type="entry name" value="PAS"/>
    <property type="match status" value="2"/>
</dbReference>
<dbReference type="Gene3D" id="3.30.70.270">
    <property type="match status" value="2"/>
</dbReference>
<dbReference type="EMBL" id="CP000249">
    <property type="protein sequence ID" value="ABD09755.1"/>
    <property type="molecule type" value="Genomic_DNA"/>
</dbReference>
<reference evidence="5 6" key="1">
    <citation type="journal article" date="2007" name="Genome Res.">
        <title>Genome characteristics of facultatively symbiotic Frankia sp. strains reflect host range and host plant biogeography.</title>
        <authorList>
            <person name="Normand P."/>
            <person name="Lapierre P."/>
            <person name="Tisa L.S."/>
            <person name="Gogarten J.P."/>
            <person name="Alloisio N."/>
            <person name="Bagnarol E."/>
            <person name="Bassi C.A."/>
            <person name="Berry A.M."/>
            <person name="Bickhart D.M."/>
            <person name="Choisne N."/>
            <person name="Couloux A."/>
            <person name="Cournoyer B."/>
            <person name="Cruveiller S."/>
            <person name="Daubin V."/>
            <person name="Demange N."/>
            <person name="Francino M.P."/>
            <person name="Goltsman E."/>
            <person name="Huang Y."/>
            <person name="Kopp O.R."/>
            <person name="Labarre L."/>
            <person name="Lapidus A."/>
            <person name="Lavire C."/>
            <person name="Marechal J."/>
            <person name="Martinez M."/>
            <person name="Mastronunzio J.E."/>
            <person name="Mullin B.C."/>
            <person name="Niemann J."/>
            <person name="Pujic P."/>
            <person name="Rawnsley T."/>
            <person name="Rouy Z."/>
            <person name="Schenowitz C."/>
            <person name="Sellstedt A."/>
            <person name="Tavares F."/>
            <person name="Tomkins J.P."/>
            <person name="Vallenet D."/>
            <person name="Valverde C."/>
            <person name="Wall L.G."/>
            <person name="Wang Y."/>
            <person name="Medigue C."/>
            <person name="Benson D.R."/>
        </authorList>
    </citation>
    <scope>NUCLEOTIDE SEQUENCE [LARGE SCALE GENOMIC DNA]</scope>
    <source>
        <strain evidence="6">DSM 45818 / CECT 9043 / CcI3</strain>
    </source>
</reference>
<dbReference type="GO" id="GO:0006355">
    <property type="term" value="P:regulation of DNA-templated transcription"/>
    <property type="evidence" value="ECO:0007669"/>
    <property type="project" value="InterPro"/>
</dbReference>
<dbReference type="CDD" id="cd01949">
    <property type="entry name" value="GGDEF"/>
    <property type="match status" value="2"/>
</dbReference>
<dbReference type="Proteomes" id="UP000001937">
    <property type="component" value="Chromosome"/>
</dbReference>
<gene>
    <name evidence="5" type="ordered locus">Francci3_0368</name>
</gene>
<feature type="transmembrane region" description="Helical" evidence="2">
    <location>
        <begin position="306"/>
        <end position="325"/>
    </location>
</feature>
<dbReference type="CDD" id="cd00130">
    <property type="entry name" value="PAS"/>
    <property type="match status" value="2"/>
</dbReference>
<protein>
    <submittedName>
        <fullName evidence="5">Diguanylate cyclase (GGDEF domain) with PAS/PAC sensor</fullName>
    </submittedName>
</protein>
<evidence type="ECO:0000313" key="6">
    <source>
        <dbReference type="Proteomes" id="UP000001937"/>
    </source>
</evidence>
<dbReference type="Pfam" id="PF00990">
    <property type="entry name" value="GGDEF"/>
    <property type="match status" value="3"/>
</dbReference>
<dbReference type="PANTHER" id="PTHR44757">
    <property type="entry name" value="DIGUANYLATE CYCLASE DGCP"/>
    <property type="match status" value="1"/>
</dbReference>
<feature type="domain" description="PAS" evidence="3">
    <location>
        <begin position="998"/>
        <end position="1068"/>
    </location>
</feature>